<dbReference type="EMBL" id="CYHE01000019">
    <property type="protein sequence ID" value="CUB00538.1"/>
    <property type="molecule type" value="Genomic_DNA"/>
</dbReference>
<proteinExistence type="predicted"/>
<keyword evidence="2" id="KW-1185">Reference proteome</keyword>
<sequence length="290" mass="32194">MDQVAQTRGNWPQHMDEDAYAAAILRCAENILPMHMGERLINKIFGKSLQSHAAGLLAILHCRAQLGEGEAATLSVLQQQMGRSRTLASFIGLLKLAGYVRAVEASGNRREKRLEPTELMLNGLKTWLSHHLACAEVAGLPLPGPDLHQRLQTDPVYGLRLVAETHDMVRLTRELLAGEGAWPWFDRFDCGDRLALILLKGHYGAPEQAPWRPFAARQAAAQLGISHSHVRNVINKAEAAGWLAQRREQGELQLTPAFLAGVRDWYLMFWGWLCEAAHRAHERGAGPASM</sequence>
<organism evidence="1 2">
    <name type="scientific">Pannonibacter indicus</name>
    <dbReference type="NCBI Taxonomy" id="466044"/>
    <lineage>
        <taxon>Bacteria</taxon>
        <taxon>Pseudomonadati</taxon>
        <taxon>Pseudomonadota</taxon>
        <taxon>Alphaproteobacteria</taxon>
        <taxon>Hyphomicrobiales</taxon>
        <taxon>Stappiaceae</taxon>
        <taxon>Pannonibacter</taxon>
    </lineage>
</organism>
<gene>
    <name evidence="1" type="ORF">Ga0061067_11930</name>
</gene>
<name>A0A0K6IBU5_9HYPH</name>
<protein>
    <submittedName>
        <fullName evidence="1">Uncharacterized protein</fullName>
    </submittedName>
</protein>
<dbReference type="RefSeq" id="WP_055457048.1">
    <property type="nucleotide sequence ID" value="NZ_CYHE01000019.1"/>
</dbReference>
<evidence type="ECO:0000313" key="1">
    <source>
        <dbReference type="EMBL" id="CUB00538.1"/>
    </source>
</evidence>
<evidence type="ECO:0000313" key="2">
    <source>
        <dbReference type="Proteomes" id="UP000183900"/>
    </source>
</evidence>
<accession>A0A0K6IBU5</accession>
<reference evidence="2" key="1">
    <citation type="submission" date="2015-08" db="EMBL/GenBank/DDBJ databases">
        <authorList>
            <person name="Varghese N."/>
        </authorList>
    </citation>
    <scope>NUCLEOTIDE SEQUENCE [LARGE SCALE GENOMIC DNA]</scope>
    <source>
        <strain evidence="2">DSM 23407</strain>
    </source>
</reference>
<dbReference type="AlphaFoldDB" id="A0A0K6IBU5"/>
<dbReference type="Proteomes" id="UP000183900">
    <property type="component" value="Unassembled WGS sequence"/>
</dbReference>
<dbReference type="OrthoDB" id="7594252at2"/>